<feature type="domain" description="Cytochrome C biogenesis protein transmembrane" evidence="8">
    <location>
        <begin position="481"/>
        <end position="693"/>
    </location>
</feature>
<feature type="transmembrane region" description="Helical" evidence="6">
    <location>
        <begin position="477"/>
        <end position="502"/>
    </location>
</feature>
<evidence type="ECO:0000256" key="2">
    <source>
        <dbReference type="ARBA" id="ARBA00022692"/>
    </source>
</evidence>
<evidence type="ECO:0000256" key="1">
    <source>
        <dbReference type="ARBA" id="ARBA00004141"/>
    </source>
</evidence>
<feature type="transmembrane region" description="Helical" evidence="6">
    <location>
        <begin position="562"/>
        <end position="583"/>
    </location>
</feature>
<accession>A0A6G8F236</accession>
<keyword evidence="7" id="KW-0732">Signal</keyword>
<dbReference type="AlphaFoldDB" id="A0A6G8F236"/>
<keyword evidence="4 6" id="KW-1133">Transmembrane helix</keyword>
<name>A0A6G8F236_9PROT</name>
<protein>
    <recommendedName>
        <fullName evidence="8">Cytochrome C biogenesis protein transmembrane domain-containing protein</fullName>
    </recommendedName>
</protein>
<keyword evidence="5 6" id="KW-0472">Membrane</keyword>
<organism evidence="9">
    <name type="scientific">uncultured Alphaproteobacteria bacterium</name>
    <dbReference type="NCBI Taxonomy" id="91750"/>
    <lineage>
        <taxon>Bacteria</taxon>
        <taxon>Pseudomonadati</taxon>
        <taxon>Pseudomonadota</taxon>
        <taxon>Alphaproteobacteria</taxon>
        <taxon>environmental samples</taxon>
    </lineage>
</organism>
<sequence>MKKFLVTFLFCLSLLPSVAFAQKETKIRTRPYSEAENVNVEATLRQFIETAKFFDKKYPKEKITDNMHDDIKAFFPELNEQQIYDLQLSIREGLSVYRYFKEVYETYKEKLLTPEEPPLIVDDDQYVDLQNKPDYIDTEDGVVIVTDIKSVVPYSNNPRDLKSAQAKTIRDLKKAANKKGDFDDLIDIASRIELKKIPFYDVIYPNPLTGQKGIGDWDKKDKIKMRLLTEQTGVKDAAEIKGLIHITIPKDKIIIANDGHFHKPEISFERSENLKNWNSTLPMPLRFLTEGRTDWTIYSHEVAIPVNFEVSDTEKPLVLRADITVDVCNDSLQCAPMTFTPELTLASAYTRNSAVATFVYQSSLNVPPEQSDKLKIDTVKVKQLPKIGKFLEIELSAAQKVSAFQIFISSPDNIVFEAPRINIDDKKITVRFLPVDSKEELSSYIYEINAVLNKQYMLRSYHAATEETNTDPVRQSLSWKLIIAAFFGGLLLNLMPCVFPVLSVKLLSLTKFGARQNTNVRRNFYYTLLGIAVSLGALASFLALLKYLGHSIGWGMQFQNPYFVITMIFAILLFLLSVTDIVSLQLPNKLQNILNTKSPDSLTYLLTGMLVVLMSTPCTAPYLGTAIGFALAGNIADIYFILGAVGLGLALPYLLLYLFPPLIVLVPTPGPWMRKLNTLMFIMLLLTLIWLFSILLAQTETMFIVRLGIYVLLSAIALCFNSINRDTEYTDLSPIQRQKAKNFFSTILISITAIFYIIALTDGHFAYNKHRDETKNTTVQSINIKEIEDAVQNGQTVIVSVGADWCLTCKYNDTAVFNLPSVNEKITAPNVKFIKIDWTNYNREVLKFMEKYQRSGLPFYILFSPLVPDGIVLPEILNDNEFNNLIRNFTL</sequence>
<dbReference type="GO" id="GO:0015035">
    <property type="term" value="F:protein-disulfide reductase activity"/>
    <property type="evidence" value="ECO:0007669"/>
    <property type="project" value="TreeGrafter"/>
</dbReference>
<dbReference type="Pfam" id="PF02683">
    <property type="entry name" value="DsbD_TM"/>
    <property type="match status" value="1"/>
</dbReference>
<dbReference type="InterPro" id="IPR036249">
    <property type="entry name" value="Thioredoxin-like_sf"/>
</dbReference>
<dbReference type="GO" id="GO:0017004">
    <property type="term" value="P:cytochrome complex assembly"/>
    <property type="evidence" value="ECO:0007669"/>
    <property type="project" value="UniProtKB-KW"/>
</dbReference>
<dbReference type="SUPFAM" id="SSF52833">
    <property type="entry name" value="Thioredoxin-like"/>
    <property type="match status" value="1"/>
</dbReference>
<feature type="chain" id="PRO_5026171604" description="Cytochrome C biogenesis protein transmembrane domain-containing protein" evidence="7">
    <location>
        <begin position="22"/>
        <end position="891"/>
    </location>
</feature>
<reference evidence="9" key="1">
    <citation type="journal article" date="2020" name="J. ISSAAS">
        <title>Lactobacilli and other gastrointestinal microbiota of Peromyscus leucopus, reservoir host for agents of Lyme disease and other zoonoses in North America.</title>
        <authorList>
            <person name="Milovic A."/>
            <person name="Bassam K."/>
            <person name="Shao H."/>
            <person name="Chatzistamou I."/>
            <person name="Tufts D.M."/>
            <person name="Diuk-Wasser M."/>
            <person name="Barbour A.G."/>
        </authorList>
    </citation>
    <scope>NUCLEOTIDE SEQUENCE</scope>
    <source>
        <strain evidence="9">LL90</strain>
    </source>
</reference>
<keyword evidence="2 6" id="KW-0812">Transmembrane</keyword>
<feature type="transmembrane region" description="Helical" evidence="6">
    <location>
        <begin position="678"/>
        <end position="697"/>
    </location>
</feature>
<feature type="transmembrane region" description="Helical" evidence="6">
    <location>
        <begin position="638"/>
        <end position="666"/>
    </location>
</feature>
<evidence type="ECO:0000256" key="6">
    <source>
        <dbReference type="SAM" id="Phobius"/>
    </source>
</evidence>
<evidence type="ECO:0000256" key="3">
    <source>
        <dbReference type="ARBA" id="ARBA00022748"/>
    </source>
</evidence>
<evidence type="ECO:0000313" key="9">
    <source>
        <dbReference type="EMBL" id="QIM10350.1"/>
    </source>
</evidence>
<comment type="subcellular location">
    <subcellularLocation>
        <location evidence="1">Membrane</location>
        <topology evidence="1">Multi-pass membrane protein</topology>
    </subcellularLocation>
</comment>
<evidence type="ECO:0000259" key="8">
    <source>
        <dbReference type="Pfam" id="PF02683"/>
    </source>
</evidence>
<keyword evidence="3" id="KW-0201">Cytochrome c-type biogenesis</keyword>
<dbReference type="GO" id="GO:0045454">
    <property type="term" value="P:cell redox homeostasis"/>
    <property type="evidence" value="ECO:0007669"/>
    <property type="project" value="TreeGrafter"/>
</dbReference>
<feature type="transmembrane region" description="Helical" evidence="6">
    <location>
        <begin position="604"/>
        <end position="632"/>
    </location>
</feature>
<evidence type="ECO:0000256" key="5">
    <source>
        <dbReference type="ARBA" id="ARBA00023136"/>
    </source>
</evidence>
<gene>
    <name evidence="9" type="ORF">PlAlph_1040</name>
</gene>
<dbReference type="Pfam" id="PF13899">
    <property type="entry name" value="Thioredoxin_7"/>
    <property type="match status" value="1"/>
</dbReference>
<dbReference type="GO" id="GO:0016020">
    <property type="term" value="C:membrane"/>
    <property type="evidence" value="ECO:0007669"/>
    <property type="project" value="UniProtKB-SubCell"/>
</dbReference>
<dbReference type="PANTHER" id="PTHR32234">
    <property type="entry name" value="THIOL:DISULFIDE INTERCHANGE PROTEIN DSBD"/>
    <property type="match status" value="1"/>
</dbReference>
<dbReference type="Gene3D" id="3.40.30.10">
    <property type="entry name" value="Glutaredoxin"/>
    <property type="match status" value="1"/>
</dbReference>
<dbReference type="EMBL" id="MN990728">
    <property type="protein sequence ID" value="QIM10350.1"/>
    <property type="molecule type" value="Genomic_DNA"/>
</dbReference>
<feature type="transmembrane region" description="Helical" evidence="6">
    <location>
        <begin position="743"/>
        <end position="767"/>
    </location>
</feature>
<feature type="signal peptide" evidence="7">
    <location>
        <begin position="1"/>
        <end position="21"/>
    </location>
</feature>
<feature type="transmembrane region" description="Helical" evidence="6">
    <location>
        <begin position="523"/>
        <end position="542"/>
    </location>
</feature>
<dbReference type="InterPro" id="IPR003834">
    <property type="entry name" value="Cyt_c_assmbl_TM_dom"/>
</dbReference>
<dbReference type="PANTHER" id="PTHR32234:SF3">
    <property type="entry name" value="SUPPRESSION OF COPPER SENSITIVITY PROTEIN"/>
    <property type="match status" value="1"/>
</dbReference>
<evidence type="ECO:0000256" key="4">
    <source>
        <dbReference type="ARBA" id="ARBA00022989"/>
    </source>
</evidence>
<evidence type="ECO:0000256" key="7">
    <source>
        <dbReference type="SAM" id="SignalP"/>
    </source>
</evidence>
<feature type="transmembrane region" description="Helical" evidence="6">
    <location>
        <begin position="703"/>
        <end position="723"/>
    </location>
</feature>
<proteinExistence type="predicted"/>